<keyword evidence="13" id="KW-1278">Translocase</keyword>
<dbReference type="Pfam" id="PF02874">
    <property type="entry name" value="ATP-synt_ab_N"/>
    <property type="match status" value="1"/>
</dbReference>
<dbReference type="KEGG" id="bomb:GT348_09010"/>
<evidence type="ECO:0000256" key="8">
    <source>
        <dbReference type="ARBA" id="ARBA00022741"/>
    </source>
</evidence>
<dbReference type="CDD" id="cd01136">
    <property type="entry name" value="ATPase_flagellum-secretory_path_III"/>
    <property type="match status" value="1"/>
</dbReference>
<dbReference type="Gene3D" id="3.40.50.12240">
    <property type="match status" value="1"/>
</dbReference>
<keyword evidence="20" id="KW-0966">Cell projection</keyword>
<evidence type="ECO:0000256" key="9">
    <source>
        <dbReference type="ARBA" id="ARBA00022781"/>
    </source>
</evidence>
<accession>A0A6P1NJ15</accession>
<dbReference type="InterPro" id="IPR050053">
    <property type="entry name" value="ATPase_alpha/beta_chains"/>
</dbReference>
<evidence type="ECO:0000256" key="18">
    <source>
        <dbReference type="SAM" id="MobiDB-lite"/>
    </source>
</evidence>
<keyword evidence="14" id="KW-0406">Ion transport</keyword>
<keyword evidence="9" id="KW-0375">Hydrogen ion transport</keyword>
<evidence type="ECO:0000256" key="10">
    <source>
        <dbReference type="ARBA" id="ARBA00022795"/>
    </source>
</evidence>
<dbReference type="InterPro" id="IPR027417">
    <property type="entry name" value="P-loop_NTPase"/>
</dbReference>
<dbReference type="GO" id="GO:0046933">
    <property type="term" value="F:proton-transporting ATP synthase activity, rotational mechanism"/>
    <property type="evidence" value="ECO:0007669"/>
    <property type="project" value="TreeGrafter"/>
</dbReference>
<dbReference type="InterPro" id="IPR040627">
    <property type="entry name" value="T3SS_ATPase_C"/>
</dbReference>
<dbReference type="Pfam" id="PF18269">
    <property type="entry name" value="T3SS_ATPase_C"/>
    <property type="match status" value="1"/>
</dbReference>
<dbReference type="GO" id="GO:0008564">
    <property type="term" value="F:protein-exporting ATPase activity"/>
    <property type="evidence" value="ECO:0007669"/>
    <property type="project" value="UniProtKB-EC"/>
</dbReference>
<keyword evidence="11" id="KW-0067">ATP-binding</keyword>
<evidence type="ECO:0000256" key="7">
    <source>
        <dbReference type="ARBA" id="ARBA00022490"/>
    </source>
</evidence>
<evidence type="ECO:0000313" key="20">
    <source>
        <dbReference type="EMBL" id="QHI96520.1"/>
    </source>
</evidence>
<evidence type="ECO:0000256" key="6">
    <source>
        <dbReference type="ARBA" id="ARBA00022448"/>
    </source>
</evidence>
<keyword evidence="10" id="KW-1005">Bacterial flagellum biogenesis</keyword>
<evidence type="ECO:0000256" key="16">
    <source>
        <dbReference type="ARBA" id="ARBA00023310"/>
    </source>
</evidence>
<keyword evidence="20" id="KW-0969">Cilium</keyword>
<evidence type="ECO:0000256" key="14">
    <source>
        <dbReference type="ARBA" id="ARBA00023065"/>
    </source>
</evidence>
<dbReference type="GO" id="GO:0030254">
    <property type="term" value="P:protein secretion by the type III secretion system"/>
    <property type="evidence" value="ECO:0007669"/>
    <property type="project" value="InterPro"/>
</dbReference>
<dbReference type="NCBIfam" id="TIGR01026">
    <property type="entry name" value="fliI_yscN"/>
    <property type="match status" value="1"/>
</dbReference>
<dbReference type="InterPro" id="IPR000194">
    <property type="entry name" value="ATPase_F1/V1/A1_a/bsu_nucl-bd"/>
</dbReference>
<dbReference type="GO" id="GO:0030257">
    <property type="term" value="C:type III protein secretion system complex"/>
    <property type="evidence" value="ECO:0007669"/>
    <property type="project" value="InterPro"/>
</dbReference>
<comment type="subcellular location">
    <subcellularLocation>
        <location evidence="2">Cytoplasm</location>
    </subcellularLocation>
</comment>
<dbReference type="InterPro" id="IPR020003">
    <property type="entry name" value="ATPase_a/bsu_AS"/>
</dbReference>
<comment type="similarity">
    <text evidence="3">Belongs to the ATPase alpha/beta chains family.</text>
</comment>
<dbReference type="InterPro" id="IPR003593">
    <property type="entry name" value="AAA+_ATPase"/>
</dbReference>
<evidence type="ECO:0000256" key="5">
    <source>
        <dbReference type="ARBA" id="ARBA00020580"/>
    </source>
</evidence>
<evidence type="ECO:0000256" key="13">
    <source>
        <dbReference type="ARBA" id="ARBA00022967"/>
    </source>
</evidence>
<dbReference type="InterPro" id="IPR022426">
    <property type="entry name" value="FliI_clade3"/>
</dbReference>
<gene>
    <name evidence="20" type="primary">fliI</name>
    <name evidence="20" type="ORF">GT348_09010</name>
</gene>
<dbReference type="GO" id="GO:0009288">
    <property type="term" value="C:bacterial-type flagellum"/>
    <property type="evidence" value="ECO:0007669"/>
    <property type="project" value="InterPro"/>
</dbReference>
<name>A0A6P1NJ15_9PROT</name>
<dbReference type="PANTHER" id="PTHR15184:SF9">
    <property type="entry name" value="SPI-1 TYPE 3 SECRETION SYSTEM ATPASE"/>
    <property type="match status" value="1"/>
</dbReference>
<keyword evidence="12" id="KW-0653">Protein transport</keyword>
<keyword evidence="15" id="KW-1006">Bacterial flagellum protein export</keyword>
<evidence type="ECO:0000256" key="15">
    <source>
        <dbReference type="ARBA" id="ARBA00023225"/>
    </source>
</evidence>
<feature type="region of interest" description="Disordered" evidence="18">
    <location>
        <begin position="125"/>
        <end position="152"/>
    </location>
</feature>
<comment type="function">
    <text evidence="1">Probable catalytic subunit of a protein translocase for flagellum-specific export, or a proton translocase involved in local circuits at the flagellum.</text>
</comment>
<dbReference type="AlphaFoldDB" id="A0A6P1NJ15"/>
<keyword evidence="20" id="KW-0282">Flagellum</keyword>
<evidence type="ECO:0000256" key="3">
    <source>
        <dbReference type="ARBA" id="ARBA00008936"/>
    </source>
</evidence>
<keyword evidence="21" id="KW-1185">Reference proteome</keyword>
<geneLocation type="plasmid" evidence="20 21">
    <name>unnamed1</name>
</geneLocation>
<protein>
    <recommendedName>
        <fullName evidence="5">Flagellum-specific ATP synthase</fullName>
        <ecNumber evidence="4">7.1.2.2</ecNumber>
    </recommendedName>
</protein>
<evidence type="ECO:0000256" key="17">
    <source>
        <dbReference type="ARBA" id="ARBA00034006"/>
    </source>
</evidence>
<dbReference type="SUPFAM" id="SSF52540">
    <property type="entry name" value="P-loop containing nucleoside triphosphate hydrolases"/>
    <property type="match status" value="1"/>
</dbReference>
<evidence type="ECO:0000256" key="12">
    <source>
        <dbReference type="ARBA" id="ARBA00022927"/>
    </source>
</evidence>
<sequence length="462" mass="49516">MGESLYSLSSIIKTTPNTVPIGKLHGKVLDISGLSATVSGMHGFTGVGDRVTIKALDGRDITAEIVAFRSNYAVVMAYDSLEGIGAGCPVIFPLYKKEEREQLAGATLRINDSWLGRVIDPTGQPMDGKGPVLPGGKPQKLHASPPQAASRARLGPRIDVGVKAMNLFTTCRQGQRLGLFAGSGVGKSTLLGMLARNTACDIAVISLVGERGREVREFIEDDLGAEGLARSVVVVATSDTSALMRREAAYTALSAAEYFRDQGKSVLLLMDSVTRFCQALREIGLSAGEPPATRGFPPSVFATLPRLLERAGPGPMREDGKAGQITALFSVLVEGDDQNEPITDAVRGILDGHIIMEREIADSGRYPAINVLKSLSRSVPGCNSDEENSLIREARAILATWDDVKDLVRLGAYKQGADPKADVAIHIGPVLEELITQRKNEKVSLDDAFAHLRQILRVQDHN</sequence>
<dbReference type="NCBIfam" id="TIGR03498">
    <property type="entry name" value="FliI_clade3"/>
    <property type="match status" value="1"/>
</dbReference>
<feature type="domain" description="AAA+ ATPase" evidence="19">
    <location>
        <begin position="173"/>
        <end position="361"/>
    </location>
</feature>
<dbReference type="GO" id="GO:0005524">
    <property type="term" value="F:ATP binding"/>
    <property type="evidence" value="ECO:0007669"/>
    <property type="project" value="UniProtKB-KW"/>
</dbReference>
<dbReference type="SMART" id="SM00382">
    <property type="entry name" value="AAA"/>
    <property type="match status" value="1"/>
</dbReference>
<dbReference type="InterPro" id="IPR004100">
    <property type="entry name" value="ATPase_F1/V1/A1_a/bsu_N"/>
</dbReference>
<dbReference type="GO" id="GO:0016887">
    <property type="term" value="F:ATP hydrolysis activity"/>
    <property type="evidence" value="ECO:0007669"/>
    <property type="project" value="InterPro"/>
</dbReference>
<dbReference type="Proteomes" id="UP000463975">
    <property type="component" value="Plasmid unnamed1"/>
</dbReference>
<dbReference type="RefSeq" id="WP_160619577.1">
    <property type="nucleotide sequence ID" value="NZ_CP047653.1"/>
</dbReference>
<evidence type="ECO:0000256" key="1">
    <source>
        <dbReference type="ARBA" id="ARBA00003290"/>
    </source>
</evidence>
<keyword evidence="6" id="KW-0813">Transport</keyword>
<dbReference type="GO" id="GO:0005737">
    <property type="term" value="C:cytoplasm"/>
    <property type="evidence" value="ECO:0007669"/>
    <property type="project" value="UniProtKB-SubCell"/>
</dbReference>
<reference evidence="20 21" key="1">
    <citation type="submission" date="2020-01" db="EMBL/GenBank/DDBJ databases">
        <title>Genome sequencing of strain KACC 21507.</title>
        <authorList>
            <person name="Heo J."/>
            <person name="Kim S.-J."/>
            <person name="Kim J.-S."/>
            <person name="Hong S.-B."/>
            <person name="Kwon S.-W."/>
        </authorList>
    </citation>
    <scope>NUCLEOTIDE SEQUENCE [LARGE SCALE GENOMIC DNA]</scope>
    <source>
        <strain evidence="20 21">KACC 21507</strain>
        <plasmid evidence="20 21">unnamed1</plasmid>
    </source>
</reference>
<dbReference type="EMBL" id="CP047653">
    <property type="protein sequence ID" value="QHI96520.1"/>
    <property type="molecule type" value="Genomic_DNA"/>
</dbReference>
<proteinExistence type="inferred from homology"/>
<evidence type="ECO:0000259" key="19">
    <source>
        <dbReference type="SMART" id="SM00382"/>
    </source>
</evidence>
<dbReference type="PANTHER" id="PTHR15184">
    <property type="entry name" value="ATP SYNTHASE"/>
    <property type="match status" value="1"/>
</dbReference>
<dbReference type="GO" id="GO:0044781">
    <property type="term" value="P:bacterial-type flagellum organization"/>
    <property type="evidence" value="ECO:0007669"/>
    <property type="project" value="UniProtKB-KW"/>
</dbReference>
<evidence type="ECO:0000256" key="2">
    <source>
        <dbReference type="ARBA" id="ARBA00004496"/>
    </source>
</evidence>
<keyword evidence="8" id="KW-0547">Nucleotide-binding</keyword>
<dbReference type="PROSITE" id="PS00152">
    <property type="entry name" value="ATPASE_ALPHA_BETA"/>
    <property type="match status" value="1"/>
</dbReference>
<evidence type="ECO:0000256" key="11">
    <source>
        <dbReference type="ARBA" id="ARBA00022840"/>
    </source>
</evidence>
<dbReference type="EC" id="7.1.2.2" evidence="4"/>
<dbReference type="InterPro" id="IPR005714">
    <property type="entry name" value="ATPase_T3SS_FliI/YscN"/>
</dbReference>
<dbReference type="FunFam" id="3.40.50.12240:FF:000002">
    <property type="entry name" value="Flagellum-specific ATP synthase FliI"/>
    <property type="match status" value="1"/>
</dbReference>
<keyword evidence="20" id="KW-0614">Plasmid</keyword>
<organism evidence="20 21">
    <name type="scientific">Aristophania vespae</name>
    <dbReference type="NCBI Taxonomy" id="2697033"/>
    <lineage>
        <taxon>Bacteria</taxon>
        <taxon>Pseudomonadati</taxon>
        <taxon>Pseudomonadota</taxon>
        <taxon>Alphaproteobacteria</taxon>
        <taxon>Acetobacterales</taxon>
        <taxon>Acetobacteraceae</taxon>
        <taxon>Aristophania</taxon>
    </lineage>
</organism>
<comment type="catalytic activity">
    <reaction evidence="17">
        <text>ATP + H2O + cellular proteinSide 1 = ADP + phosphate + cellular proteinSide 2.</text>
        <dbReference type="EC" id="7.4.2.8"/>
    </reaction>
</comment>
<dbReference type="Pfam" id="PF00006">
    <property type="entry name" value="ATP-synt_ab"/>
    <property type="match status" value="1"/>
</dbReference>
<evidence type="ECO:0000313" key="21">
    <source>
        <dbReference type="Proteomes" id="UP000463975"/>
    </source>
</evidence>
<keyword evidence="7" id="KW-0963">Cytoplasm</keyword>
<evidence type="ECO:0000256" key="4">
    <source>
        <dbReference type="ARBA" id="ARBA00012473"/>
    </source>
</evidence>
<keyword evidence="16" id="KW-0066">ATP synthesis</keyword>